<dbReference type="Proteomes" id="UP001144205">
    <property type="component" value="Unassembled WGS sequence"/>
</dbReference>
<gene>
    <name evidence="1" type="ORF">STA1M1_14440</name>
</gene>
<comment type="caution">
    <text evidence="1">The sequence shown here is derived from an EMBL/GenBank/DDBJ whole genome shotgun (WGS) entry which is preliminary data.</text>
</comment>
<dbReference type="RefSeq" id="WP_281841560.1">
    <property type="nucleotide sequence ID" value="NZ_BROH01000003.1"/>
</dbReference>
<proteinExistence type="predicted"/>
<name>A0ABQ5LRD5_9RHOB</name>
<keyword evidence="2" id="KW-1185">Reference proteome</keyword>
<accession>A0ABQ5LRD5</accession>
<evidence type="ECO:0000313" key="2">
    <source>
        <dbReference type="Proteomes" id="UP001144205"/>
    </source>
</evidence>
<evidence type="ECO:0008006" key="3">
    <source>
        <dbReference type="Google" id="ProtNLM"/>
    </source>
</evidence>
<evidence type="ECO:0000313" key="1">
    <source>
        <dbReference type="EMBL" id="GKY87575.1"/>
    </source>
</evidence>
<dbReference type="InterPro" id="IPR003772">
    <property type="entry name" value="YceD"/>
</dbReference>
<protein>
    <recommendedName>
        <fullName evidence="3">DUF177 domain-containing protein</fullName>
    </recommendedName>
</protein>
<sequence>MSASHKSAAPGPVIRVADLAKGETRPILVEPDAEARAAIAALLGIDAVKKLRFEGTLGPLGKRDWRLTGQLGATVVQPCVVTLAPVTTRIEETVERAWIADWQEPQSDEVELPESVDDEPLGTEIDIGTVMVEALALALPAFPRAEGAELDETVFTEPGKAAMTDEDARPFAGLAALRDKLAGEGED</sequence>
<dbReference type="Pfam" id="PF02620">
    <property type="entry name" value="YceD"/>
    <property type="match status" value="1"/>
</dbReference>
<reference evidence="1" key="1">
    <citation type="journal article" date="2023" name="Int. J. Syst. Evol. Microbiol.">
        <title>Sinisalibacter aestuarii sp. nov., isolated from estuarine sediment of the Arakawa River.</title>
        <authorList>
            <person name="Arafat S.T."/>
            <person name="Hirano S."/>
            <person name="Sato A."/>
            <person name="Takeuchi K."/>
            <person name="Yasuda T."/>
            <person name="Terahara T."/>
            <person name="Hamada M."/>
            <person name="Kobayashi T."/>
        </authorList>
    </citation>
    <scope>NUCLEOTIDE SEQUENCE</scope>
    <source>
        <strain evidence="1">B-399</strain>
    </source>
</reference>
<dbReference type="EMBL" id="BROH01000003">
    <property type="protein sequence ID" value="GKY87575.1"/>
    <property type="molecule type" value="Genomic_DNA"/>
</dbReference>
<organism evidence="1 2">
    <name type="scientific">Sinisalibacter aestuarii</name>
    <dbReference type="NCBI Taxonomy" id="2949426"/>
    <lineage>
        <taxon>Bacteria</taxon>
        <taxon>Pseudomonadati</taxon>
        <taxon>Pseudomonadota</taxon>
        <taxon>Alphaproteobacteria</taxon>
        <taxon>Rhodobacterales</taxon>
        <taxon>Roseobacteraceae</taxon>
        <taxon>Sinisalibacter</taxon>
    </lineage>
</organism>